<dbReference type="EMBL" id="GBXM01072965">
    <property type="protein sequence ID" value="JAH35612.1"/>
    <property type="molecule type" value="Transcribed_RNA"/>
</dbReference>
<dbReference type="EMBL" id="GBXM01079360">
    <property type="protein sequence ID" value="JAH29217.1"/>
    <property type="molecule type" value="Transcribed_RNA"/>
</dbReference>
<reference evidence="1" key="2">
    <citation type="journal article" date="2015" name="Fish Shellfish Immunol.">
        <title>Early steps in the European eel (Anguilla anguilla)-Vibrio vulnificus interaction in the gills: Role of the RtxA13 toxin.</title>
        <authorList>
            <person name="Callol A."/>
            <person name="Pajuelo D."/>
            <person name="Ebbesson L."/>
            <person name="Teles M."/>
            <person name="MacKenzie S."/>
            <person name="Amaro C."/>
        </authorList>
    </citation>
    <scope>NUCLEOTIDE SEQUENCE</scope>
</reference>
<name>A0A0E9SUA8_ANGAN</name>
<proteinExistence type="predicted"/>
<organism evidence="1">
    <name type="scientific">Anguilla anguilla</name>
    <name type="common">European freshwater eel</name>
    <name type="synonym">Muraena anguilla</name>
    <dbReference type="NCBI Taxonomy" id="7936"/>
    <lineage>
        <taxon>Eukaryota</taxon>
        <taxon>Metazoa</taxon>
        <taxon>Chordata</taxon>
        <taxon>Craniata</taxon>
        <taxon>Vertebrata</taxon>
        <taxon>Euteleostomi</taxon>
        <taxon>Actinopterygii</taxon>
        <taxon>Neopterygii</taxon>
        <taxon>Teleostei</taxon>
        <taxon>Anguilliformes</taxon>
        <taxon>Anguillidae</taxon>
        <taxon>Anguilla</taxon>
    </lineage>
</organism>
<evidence type="ECO:0000313" key="1">
    <source>
        <dbReference type="EMBL" id="JAH44822.1"/>
    </source>
</evidence>
<accession>A0A0E9SUA8</accession>
<protein>
    <submittedName>
        <fullName evidence="1">Uncharacterized protein</fullName>
    </submittedName>
</protein>
<reference evidence="1" key="1">
    <citation type="submission" date="2014-11" db="EMBL/GenBank/DDBJ databases">
        <authorList>
            <person name="Amaro Gonzalez C."/>
        </authorList>
    </citation>
    <scope>NUCLEOTIDE SEQUENCE</scope>
</reference>
<sequence>MVDSQHSSKPDIAMQCFHRIALSLRWY</sequence>
<dbReference type="EMBL" id="GBXM01072373">
    <property type="protein sequence ID" value="JAH36204.1"/>
    <property type="molecule type" value="Transcribed_RNA"/>
</dbReference>
<dbReference type="AlphaFoldDB" id="A0A0E9SUA8"/>
<dbReference type="EMBL" id="GBXM01063755">
    <property type="protein sequence ID" value="JAH44822.1"/>
    <property type="molecule type" value="Transcribed_RNA"/>
</dbReference>
<dbReference type="EMBL" id="GBXM01066279">
    <property type="protein sequence ID" value="JAH42298.1"/>
    <property type="molecule type" value="Transcribed_RNA"/>
</dbReference>
<dbReference type="EMBL" id="GBXM01065991">
    <property type="protein sequence ID" value="JAH42586.1"/>
    <property type="molecule type" value="Transcribed_RNA"/>
</dbReference>